<evidence type="ECO:0000256" key="2">
    <source>
        <dbReference type="ARBA" id="ARBA00022475"/>
    </source>
</evidence>
<dbReference type="InterPro" id="IPR020846">
    <property type="entry name" value="MFS_dom"/>
</dbReference>
<feature type="transmembrane region" description="Helical" evidence="6">
    <location>
        <begin position="104"/>
        <end position="124"/>
    </location>
</feature>
<feature type="transmembrane region" description="Helical" evidence="6">
    <location>
        <begin position="365"/>
        <end position="387"/>
    </location>
</feature>
<evidence type="ECO:0000256" key="5">
    <source>
        <dbReference type="ARBA" id="ARBA00023136"/>
    </source>
</evidence>
<evidence type="ECO:0000313" key="9">
    <source>
        <dbReference type="Proteomes" id="UP000464480"/>
    </source>
</evidence>
<dbReference type="InterPro" id="IPR011701">
    <property type="entry name" value="MFS"/>
</dbReference>
<gene>
    <name evidence="8" type="ORF">C2H86_07280</name>
</gene>
<keyword evidence="3 6" id="KW-0812">Transmembrane</keyword>
<dbReference type="AlphaFoldDB" id="A0A6I6XQX3"/>
<dbReference type="GO" id="GO:0005886">
    <property type="term" value="C:plasma membrane"/>
    <property type="evidence" value="ECO:0007669"/>
    <property type="project" value="UniProtKB-SubCell"/>
</dbReference>
<dbReference type="PROSITE" id="PS50850">
    <property type="entry name" value="MFS"/>
    <property type="match status" value="1"/>
</dbReference>
<dbReference type="InterPro" id="IPR036259">
    <property type="entry name" value="MFS_trans_sf"/>
</dbReference>
<dbReference type="Gene3D" id="1.20.1720.10">
    <property type="entry name" value="Multidrug resistance protein D"/>
    <property type="match status" value="1"/>
</dbReference>
<dbReference type="InterPro" id="IPR005829">
    <property type="entry name" value="Sugar_transporter_CS"/>
</dbReference>
<dbReference type="RefSeq" id="WP_159412967.1">
    <property type="nucleotide sequence ID" value="NZ_CP026115.2"/>
</dbReference>
<dbReference type="EMBL" id="CP026115">
    <property type="protein sequence ID" value="QHG68181.1"/>
    <property type="molecule type" value="Genomic_DNA"/>
</dbReference>
<evidence type="ECO:0000256" key="3">
    <source>
        <dbReference type="ARBA" id="ARBA00022692"/>
    </source>
</evidence>
<sequence length="404" mass="42957">MNRRDASQSTSCYGLLLLLISLLGVFPLDVILPSVPLLAQDFGVDAQYIAYSISLFAIGVAISQTIIGPLSDWMGRKRLLIAGLVVSVVGAMGCIFATSYEGFMVFRLLQAVGCGCFVLSQALVQDKFNGHQRNAMRILMTSASGVFISLSPLAGSVLQQYLGWAGSFQVFVVLAVVVLVLALKLLQEKPTSPGSAGVLSSYQVLLKDRPFLISSLFSCLAFACHFSFVVVSPLLLIEQLGLTEFAFSMVFLGYGLAYLIGGFIASWLNCRIAMHVLVVWGFALIGLAGLALCLVVTLHELGVFSLLLPLVLCTIGTTIVRPAATSHALGLHPQRAGAAASLNNTMLFAFGGGASMLVASMRSSLPMSLALGFIACSLAGWYLTIYLKGLEQSQLVRDSGPIPK</sequence>
<feature type="transmembrane region" description="Helical" evidence="6">
    <location>
        <begin position="211"/>
        <end position="237"/>
    </location>
</feature>
<evidence type="ECO:0000313" key="8">
    <source>
        <dbReference type="EMBL" id="QHG68181.1"/>
    </source>
</evidence>
<proteinExistence type="predicted"/>
<organism evidence="8 9">
    <name type="scientific">Pseudomonas putida</name>
    <name type="common">Arthrobacter siderocapsulatus</name>
    <dbReference type="NCBI Taxonomy" id="303"/>
    <lineage>
        <taxon>Bacteria</taxon>
        <taxon>Pseudomonadati</taxon>
        <taxon>Pseudomonadota</taxon>
        <taxon>Gammaproteobacteria</taxon>
        <taxon>Pseudomonadales</taxon>
        <taxon>Pseudomonadaceae</taxon>
        <taxon>Pseudomonas</taxon>
    </lineage>
</organism>
<dbReference type="PANTHER" id="PTHR43124:SF3">
    <property type="entry name" value="CHLORAMPHENICOL EFFLUX PUMP RV0191"/>
    <property type="match status" value="1"/>
</dbReference>
<feature type="transmembrane region" description="Helical" evidence="6">
    <location>
        <begin position="336"/>
        <end position="359"/>
    </location>
</feature>
<dbReference type="Proteomes" id="UP000464480">
    <property type="component" value="Chromosome"/>
</dbReference>
<feature type="transmembrane region" description="Helical" evidence="6">
    <location>
        <begin position="48"/>
        <end position="67"/>
    </location>
</feature>
<feature type="transmembrane region" description="Helical" evidence="6">
    <location>
        <begin position="161"/>
        <end position="183"/>
    </location>
</feature>
<comment type="subcellular location">
    <subcellularLocation>
        <location evidence="1">Cell membrane</location>
        <topology evidence="1">Multi-pass membrane protein</topology>
    </subcellularLocation>
</comment>
<feature type="domain" description="Major facilitator superfamily (MFS) profile" evidence="7">
    <location>
        <begin position="13"/>
        <end position="392"/>
    </location>
</feature>
<evidence type="ECO:0000256" key="1">
    <source>
        <dbReference type="ARBA" id="ARBA00004651"/>
    </source>
</evidence>
<feature type="transmembrane region" description="Helical" evidence="6">
    <location>
        <begin position="136"/>
        <end position="155"/>
    </location>
</feature>
<feature type="transmembrane region" description="Helical" evidence="6">
    <location>
        <begin position="304"/>
        <end position="324"/>
    </location>
</feature>
<keyword evidence="2" id="KW-1003">Cell membrane</keyword>
<keyword evidence="4 6" id="KW-1133">Transmembrane helix</keyword>
<feature type="transmembrane region" description="Helical" evidence="6">
    <location>
        <begin position="277"/>
        <end position="298"/>
    </location>
</feature>
<dbReference type="InterPro" id="IPR050189">
    <property type="entry name" value="MFS_Efflux_Transporters"/>
</dbReference>
<dbReference type="GO" id="GO:0022857">
    <property type="term" value="F:transmembrane transporter activity"/>
    <property type="evidence" value="ECO:0007669"/>
    <property type="project" value="InterPro"/>
</dbReference>
<keyword evidence="5 6" id="KW-0472">Membrane</keyword>
<feature type="transmembrane region" description="Helical" evidence="6">
    <location>
        <begin position="79"/>
        <end position="98"/>
    </location>
</feature>
<name>A0A6I6XQX3_PSEPU</name>
<reference evidence="8 9" key="1">
    <citation type="submission" date="2020-02" db="EMBL/GenBank/DDBJ databases">
        <title>Pseudomonas Putida W5 Complete Genome Assembly.</title>
        <authorList>
            <person name="Yuan Z.-C."/>
            <person name="Shaw G.A."/>
            <person name="Cusano A.D."/>
            <person name="Caddey B.J."/>
            <person name="Weselowski B.J."/>
        </authorList>
    </citation>
    <scope>NUCLEOTIDE SEQUENCE [LARGE SCALE GENOMIC DNA]</scope>
    <source>
        <strain evidence="8 9">W5</strain>
    </source>
</reference>
<dbReference type="PROSITE" id="PS00216">
    <property type="entry name" value="SUGAR_TRANSPORT_1"/>
    <property type="match status" value="1"/>
</dbReference>
<feature type="transmembrane region" description="Helical" evidence="6">
    <location>
        <begin position="249"/>
        <end position="270"/>
    </location>
</feature>
<evidence type="ECO:0000259" key="7">
    <source>
        <dbReference type="PROSITE" id="PS50850"/>
    </source>
</evidence>
<dbReference type="PANTHER" id="PTHR43124">
    <property type="entry name" value="PURINE EFFLUX PUMP PBUE"/>
    <property type="match status" value="1"/>
</dbReference>
<evidence type="ECO:0000256" key="4">
    <source>
        <dbReference type="ARBA" id="ARBA00022989"/>
    </source>
</evidence>
<feature type="transmembrane region" description="Helical" evidence="6">
    <location>
        <begin position="12"/>
        <end position="28"/>
    </location>
</feature>
<dbReference type="SUPFAM" id="SSF103473">
    <property type="entry name" value="MFS general substrate transporter"/>
    <property type="match status" value="1"/>
</dbReference>
<dbReference type="Pfam" id="PF07690">
    <property type="entry name" value="MFS_1"/>
    <property type="match status" value="1"/>
</dbReference>
<protein>
    <submittedName>
        <fullName evidence="8">Multidrug effflux MFS transporter</fullName>
    </submittedName>
</protein>
<accession>A0A6I6XQX3</accession>
<evidence type="ECO:0000256" key="6">
    <source>
        <dbReference type="SAM" id="Phobius"/>
    </source>
</evidence>